<proteinExistence type="inferred from homology"/>
<name>A0A6M0GXQ8_9CLOT</name>
<dbReference type="RefSeq" id="WP_010292658.1">
    <property type="nucleotide sequence ID" value="NZ_CABKRL010000001.1"/>
</dbReference>
<dbReference type="FunFam" id="2.40.50.100:FF:000004">
    <property type="entry name" value="50S ribosomal protein L27"/>
    <property type="match status" value="1"/>
</dbReference>
<dbReference type="Pfam" id="PF01016">
    <property type="entry name" value="Ribosomal_L27"/>
    <property type="match status" value="1"/>
</dbReference>
<dbReference type="GO" id="GO:0003735">
    <property type="term" value="F:structural constituent of ribosome"/>
    <property type="evidence" value="ECO:0007669"/>
    <property type="project" value="InterPro"/>
</dbReference>
<keyword evidence="3 5" id="KW-0687">Ribonucleoprotein</keyword>
<evidence type="ECO:0000256" key="1">
    <source>
        <dbReference type="ARBA" id="ARBA00010797"/>
    </source>
</evidence>
<dbReference type="PANTHER" id="PTHR15893:SF0">
    <property type="entry name" value="LARGE RIBOSOMAL SUBUNIT PROTEIN BL27M"/>
    <property type="match status" value="1"/>
</dbReference>
<evidence type="ECO:0000313" key="6">
    <source>
        <dbReference type="EMBL" id="NEU03386.1"/>
    </source>
</evidence>
<comment type="caution">
    <text evidence="6">The sequence shown here is derived from an EMBL/GenBank/DDBJ whole genome shotgun (WGS) entry which is preliminary data.</text>
</comment>
<accession>A0A6M0GXQ8</accession>
<evidence type="ECO:0000256" key="3">
    <source>
        <dbReference type="ARBA" id="ARBA00023274"/>
    </source>
</evidence>
<comment type="similarity">
    <text evidence="1 5">Belongs to the bacterial ribosomal protein bL27 family.</text>
</comment>
<protein>
    <recommendedName>
        <fullName evidence="4 5">Large ribosomal subunit protein bL27</fullName>
    </recommendedName>
</protein>
<evidence type="ECO:0000256" key="2">
    <source>
        <dbReference type="ARBA" id="ARBA00022980"/>
    </source>
</evidence>
<dbReference type="InterPro" id="IPR018261">
    <property type="entry name" value="Ribosomal_bL27_CS"/>
</dbReference>
<evidence type="ECO:0000256" key="5">
    <source>
        <dbReference type="HAMAP-Rule" id="MF_00539"/>
    </source>
</evidence>
<evidence type="ECO:0000256" key="4">
    <source>
        <dbReference type="ARBA" id="ARBA00035175"/>
    </source>
</evidence>
<dbReference type="Proteomes" id="UP000481872">
    <property type="component" value="Unassembled WGS sequence"/>
</dbReference>
<sequence length="100" mass="10819">MLLINLQLCAHKKGVGSSKNGRDSESKRLGVKRADGQFVLAGNILVRQRGTKIHPGNNVGIGGDDTLFAKIDGVVRYERMGKDKKKASIYPVDVEVAIAE</sequence>
<gene>
    <name evidence="5 6" type="primary">rpmA</name>
    <name evidence="6" type="ORF">G3M99_00670</name>
</gene>
<dbReference type="PROSITE" id="PS00831">
    <property type="entry name" value="RIBOSOMAL_L27"/>
    <property type="match status" value="1"/>
</dbReference>
<dbReference type="NCBIfam" id="TIGR00062">
    <property type="entry name" value="L27"/>
    <property type="match status" value="1"/>
</dbReference>
<dbReference type="InterPro" id="IPR001684">
    <property type="entry name" value="Ribosomal_bL27"/>
</dbReference>
<keyword evidence="7" id="KW-1185">Reference proteome</keyword>
<dbReference type="GO" id="GO:0006412">
    <property type="term" value="P:translation"/>
    <property type="evidence" value="ECO:0007669"/>
    <property type="project" value="UniProtKB-UniRule"/>
</dbReference>
<organism evidence="6 7">
    <name type="scientific">Clostridium senegalense</name>
    <dbReference type="NCBI Taxonomy" id="1465809"/>
    <lineage>
        <taxon>Bacteria</taxon>
        <taxon>Bacillati</taxon>
        <taxon>Bacillota</taxon>
        <taxon>Clostridia</taxon>
        <taxon>Eubacteriales</taxon>
        <taxon>Clostridiaceae</taxon>
        <taxon>Clostridium</taxon>
    </lineage>
</organism>
<dbReference type="GO" id="GO:0022625">
    <property type="term" value="C:cytosolic large ribosomal subunit"/>
    <property type="evidence" value="ECO:0007669"/>
    <property type="project" value="TreeGrafter"/>
</dbReference>
<dbReference type="EMBL" id="JAAGPU010000001">
    <property type="protein sequence ID" value="NEU03386.1"/>
    <property type="molecule type" value="Genomic_DNA"/>
</dbReference>
<reference evidence="6 7" key="1">
    <citation type="submission" date="2020-02" db="EMBL/GenBank/DDBJ databases">
        <title>Genome assembly of a novel Clostridium senegalense strain.</title>
        <authorList>
            <person name="Gupta T.B."/>
            <person name="Jauregui R."/>
            <person name="Maclean P."/>
            <person name="Nawarathana A."/>
            <person name="Brightwell G."/>
        </authorList>
    </citation>
    <scope>NUCLEOTIDE SEQUENCE [LARGE SCALE GENOMIC DNA]</scope>
    <source>
        <strain evidence="6 7">AGRFS4</strain>
    </source>
</reference>
<dbReference type="SUPFAM" id="SSF110324">
    <property type="entry name" value="Ribosomal L27 protein-like"/>
    <property type="match status" value="1"/>
</dbReference>
<dbReference type="HAMAP" id="MF_00539">
    <property type="entry name" value="Ribosomal_bL27"/>
    <property type="match status" value="1"/>
</dbReference>
<dbReference type="PANTHER" id="PTHR15893">
    <property type="entry name" value="RIBOSOMAL PROTEIN L27"/>
    <property type="match status" value="1"/>
</dbReference>
<dbReference type="Gene3D" id="2.40.50.100">
    <property type="match status" value="1"/>
</dbReference>
<dbReference type="PRINTS" id="PR00063">
    <property type="entry name" value="RIBOSOMALL27"/>
</dbReference>
<dbReference type="AlphaFoldDB" id="A0A6M0GXQ8"/>
<evidence type="ECO:0000313" key="7">
    <source>
        <dbReference type="Proteomes" id="UP000481872"/>
    </source>
</evidence>
<keyword evidence="2 5" id="KW-0689">Ribosomal protein</keyword>